<keyword evidence="4" id="KW-0411">Iron-sulfur</keyword>
<sequence>MTNHTSDNSATICPRCGVGCRLRRRADTSVSVTQSESARAKGVDGPANPNGRLCRRGINAFEFSLDDPQAAAETGVDNPETGRLTHPRRAVTETELTDADSTHMRRISWETAYEIVCDRLSTIREMHGPDALAFLGAPHCTNEENYLLQKLARTLGTNNIDNRARHCHRETTRTLADRLGYPATSASLDEILDADVIIAAGANPADRQPIAFNSFIRPAVEEGSTLIHIDPVGNETTRLADIHLAPRPGYDAAVFDLLSKMIVENSGADKTFLSERTRNAERFYQSLSTLDIDTARVAADIDVESLQQVAQAMINADHVIALTGTGVDESGHTDSDTDRSDPNAPAALLHLLGLTGNLGCSGSGVIVLRGLINEQGATDTGCVPDRLPGDQSIHNAEARARVGDVWGIDPPTTPGTSATALLDRFGDDIHAALVVGENPAVSKRDPHWVTNQLNALDTLVVIDPLWSTTAEHADVVLPAATGVEKRGTVTNLERRVQRLTQTQTPPGQARPDLRILSDLGRRLIGETFNYQDVEDVFNELTQVSPPHAGISYADIGADGHQWPFQTDDNLYAEEFLTADGKLSFGTIQPIPAVTDGSTQTFRLLTNGRASEVYGETQKENPQVQIHPADAKKHDLTDGMIVIIKNSDAAVKAKVTLETNVRQGTLSLAAVAADPLVRADTDDSTVTIVPSSSCSDDVDKNAADETS</sequence>
<dbReference type="Gene3D" id="2.40.40.20">
    <property type="match status" value="1"/>
</dbReference>
<dbReference type="PROSITE" id="PS00490">
    <property type="entry name" value="MOLYBDOPTERIN_PROK_2"/>
    <property type="match status" value="1"/>
</dbReference>
<dbReference type="Gene3D" id="3.40.228.10">
    <property type="entry name" value="Dimethylsulfoxide Reductase, domain 2"/>
    <property type="match status" value="1"/>
</dbReference>
<dbReference type="GO" id="GO:0043546">
    <property type="term" value="F:molybdopterin cofactor binding"/>
    <property type="evidence" value="ECO:0007669"/>
    <property type="project" value="InterPro"/>
</dbReference>
<dbReference type="CDD" id="cd02775">
    <property type="entry name" value="MopB_CT"/>
    <property type="match status" value="1"/>
</dbReference>
<protein>
    <submittedName>
        <fullName evidence="7">Putative anaerobic dehydrogenase</fullName>
    </submittedName>
</protein>
<keyword evidence="1" id="KW-0004">4Fe-4S</keyword>
<name>U1ML39_9EURY</name>
<dbReference type="GO" id="GO:0016020">
    <property type="term" value="C:membrane"/>
    <property type="evidence" value="ECO:0007669"/>
    <property type="project" value="TreeGrafter"/>
</dbReference>
<dbReference type="GO" id="GO:0003954">
    <property type="term" value="F:NADH dehydrogenase activity"/>
    <property type="evidence" value="ECO:0007669"/>
    <property type="project" value="TreeGrafter"/>
</dbReference>
<dbReference type="AlphaFoldDB" id="U1ML39"/>
<feature type="compositionally biased region" description="Basic and acidic residues" evidence="5">
    <location>
        <begin position="696"/>
        <end position="706"/>
    </location>
</feature>
<keyword evidence="3" id="KW-0408">Iron</keyword>
<feature type="compositionally biased region" description="Polar residues" evidence="5">
    <location>
        <begin position="685"/>
        <end position="694"/>
    </location>
</feature>
<evidence type="ECO:0000256" key="4">
    <source>
        <dbReference type="ARBA" id="ARBA00023014"/>
    </source>
</evidence>
<dbReference type="InterPro" id="IPR006657">
    <property type="entry name" value="MoPterin_dinucl-bd_dom"/>
</dbReference>
<dbReference type="Gene3D" id="2.20.25.90">
    <property type="entry name" value="ADC-like domains"/>
    <property type="match status" value="1"/>
</dbReference>
<gene>
    <name evidence="7" type="ORF">J07HQW1_00353</name>
</gene>
<evidence type="ECO:0000313" key="7">
    <source>
        <dbReference type="EMBL" id="ERG90334.1"/>
    </source>
</evidence>
<dbReference type="PROSITE" id="PS51669">
    <property type="entry name" value="4FE4S_MOW_BIS_MGD"/>
    <property type="match status" value="1"/>
</dbReference>
<reference evidence="7 8" key="1">
    <citation type="journal article" date="2013" name="PLoS ONE">
        <title>Assembly-driven community genomics of a hypersaline microbial ecosystem.</title>
        <authorList>
            <person name="Podell S."/>
            <person name="Ugalde J.A."/>
            <person name="Narasingarao P."/>
            <person name="Banfield J.F."/>
            <person name="Heidelberg K.B."/>
            <person name="Allen E.E."/>
        </authorList>
    </citation>
    <scope>NUCLEOTIDE SEQUENCE [LARGE SCALE GENOMIC DNA]</scope>
    <source>
        <strain evidence="8">J07HQW1</strain>
    </source>
</reference>
<dbReference type="STRING" id="1238424.J07HQW1_00353"/>
<proteinExistence type="predicted"/>
<dbReference type="Proteomes" id="UP000030649">
    <property type="component" value="Unassembled WGS sequence"/>
</dbReference>
<organism evidence="7 8">
    <name type="scientific">Haloquadratum walsbyi J07HQW1</name>
    <dbReference type="NCBI Taxonomy" id="1238424"/>
    <lineage>
        <taxon>Archaea</taxon>
        <taxon>Methanobacteriati</taxon>
        <taxon>Methanobacteriota</taxon>
        <taxon>Stenosarchaea group</taxon>
        <taxon>Halobacteria</taxon>
        <taxon>Halobacteriales</taxon>
        <taxon>Haloferacaceae</taxon>
        <taxon>Haloquadratum</taxon>
    </lineage>
</organism>
<evidence type="ECO:0000256" key="3">
    <source>
        <dbReference type="ARBA" id="ARBA00023004"/>
    </source>
</evidence>
<dbReference type="GO" id="GO:0051539">
    <property type="term" value="F:4 iron, 4 sulfur cluster binding"/>
    <property type="evidence" value="ECO:0007669"/>
    <property type="project" value="UniProtKB-KW"/>
</dbReference>
<dbReference type="SUPFAM" id="SSF50692">
    <property type="entry name" value="ADC-like"/>
    <property type="match status" value="1"/>
</dbReference>
<evidence type="ECO:0000256" key="2">
    <source>
        <dbReference type="ARBA" id="ARBA00022723"/>
    </source>
</evidence>
<evidence type="ECO:0000256" key="5">
    <source>
        <dbReference type="SAM" id="MobiDB-lite"/>
    </source>
</evidence>
<dbReference type="InterPro" id="IPR006655">
    <property type="entry name" value="Mopterin_OxRdtase_prok_CS"/>
</dbReference>
<dbReference type="Pfam" id="PF00384">
    <property type="entry name" value="Molybdopterin"/>
    <property type="match status" value="1"/>
</dbReference>
<dbReference type="InterPro" id="IPR009010">
    <property type="entry name" value="Asp_de-COase-like_dom_sf"/>
</dbReference>
<evidence type="ECO:0000259" key="6">
    <source>
        <dbReference type="PROSITE" id="PS51669"/>
    </source>
</evidence>
<keyword evidence="2" id="KW-0479">Metal-binding</keyword>
<dbReference type="InterPro" id="IPR006656">
    <property type="entry name" value="Mopterin_OxRdtase"/>
</dbReference>
<dbReference type="SUPFAM" id="SSF53706">
    <property type="entry name" value="Formate dehydrogenase/DMSO reductase, domains 1-3"/>
    <property type="match status" value="1"/>
</dbReference>
<dbReference type="HOGENOM" id="CLU_000422_13_3_2"/>
<accession>U1ML39</accession>
<dbReference type="InterPro" id="IPR006963">
    <property type="entry name" value="Mopterin_OxRdtase_4Fe-4S_dom"/>
</dbReference>
<dbReference type="GO" id="GO:0022904">
    <property type="term" value="P:respiratory electron transport chain"/>
    <property type="evidence" value="ECO:0007669"/>
    <property type="project" value="TreeGrafter"/>
</dbReference>
<dbReference type="Pfam" id="PF01568">
    <property type="entry name" value="Molydop_binding"/>
    <property type="match status" value="1"/>
</dbReference>
<evidence type="ECO:0000256" key="1">
    <source>
        <dbReference type="ARBA" id="ARBA00022485"/>
    </source>
</evidence>
<dbReference type="GO" id="GO:0046872">
    <property type="term" value="F:metal ion binding"/>
    <property type="evidence" value="ECO:0007669"/>
    <property type="project" value="UniProtKB-KW"/>
</dbReference>
<dbReference type="PANTHER" id="PTHR43105:SF10">
    <property type="entry name" value="NADH-QUINONE OXIDOREDUCTASE SUBUNIT G"/>
    <property type="match status" value="1"/>
</dbReference>
<dbReference type="EMBL" id="KE356560">
    <property type="protein sequence ID" value="ERG90334.1"/>
    <property type="molecule type" value="Genomic_DNA"/>
</dbReference>
<evidence type="ECO:0000313" key="8">
    <source>
        <dbReference type="Proteomes" id="UP000030649"/>
    </source>
</evidence>
<dbReference type="PANTHER" id="PTHR43105">
    <property type="entry name" value="RESPIRATORY NITRATE REDUCTASE"/>
    <property type="match status" value="1"/>
</dbReference>
<feature type="region of interest" description="Disordered" evidence="5">
    <location>
        <begin position="685"/>
        <end position="706"/>
    </location>
</feature>
<feature type="domain" description="4Fe-4S Mo/W bis-MGD-type" evidence="6">
    <location>
        <begin position="6"/>
        <end position="68"/>
    </location>
</feature>
<dbReference type="InterPro" id="IPR050123">
    <property type="entry name" value="Prok_molybdopt-oxidoreductase"/>
</dbReference>
<dbReference type="Gene3D" id="3.40.50.740">
    <property type="match status" value="1"/>
</dbReference>